<evidence type="ECO:0000256" key="7">
    <source>
        <dbReference type="ARBA" id="ARBA00023136"/>
    </source>
</evidence>
<keyword evidence="3 10" id="KW-0808">Transferase</keyword>
<dbReference type="GO" id="GO:0005783">
    <property type="term" value="C:endoplasmic reticulum"/>
    <property type="evidence" value="ECO:0007669"/>
    <property type="project" value="TreeGrafter"/>
</dbReference>
<dbReference type="Proteomes" id="UP000314294">
    <property type="component" value="Unassembled WGS sequence"/>
</dbReference>
<feature type="domain" description="Phospholipid/glycerol acyltransferase" evidence="9">
    <location>
        <begin position="25"/>
        <end position="54"/>
    </location>
</feature>
<proteinExistence type="inferred from homology"/>
<dbReference type="OrthoDB" id="10051137at2759"/>
<evidence type="ECO:0000256" key="3">
    <source>
        <dbReference type="ARBA" id="ARBA00022679"/>
    </source>
</evidence>
<dbReference type="InterPro" id="IPR002123">
    <property type="entry name" value="Plipid/glycerol_acylTrfase"/>
</dbReference>
<name>A0A4Z2E0M1_9TELE</name>
<evidence type="ECO:0000313" key="11">
    <source>
        <dbReference type="Proteomes" id="UP000314294"/>
    </source>
</evidence>
<dbReference type="AlphaFoldDB" id="A0A4Z2E0M1"/>
<sequence length="95" mass="10797">MKFWLSEWVHVMCYRICARGLSATIRYHDRENKPQKGGICVANHTSPIDIVILCNDGCYAMVPTAGTPSHGSFVLYPRRRNSPNVTVRWGRCTEV</sequence>
<dbReference type="GO" id="GO:0019432">
    <property type="term" value="P:triglyceride biosynthetic process"/>
    <property type="evidence" value="ECO:0007669"/>
    <property type="project" value="TreeGrafter"/>
</dbReference>
<dbReference type="EMBL" id="SRLO01023385">
    <property type="protein sequence ID" value="TNN22268.1"/>
    <property type="molecule type" value="Genomic_DNA"/>
</dbReference>
<keyword evidence="7" id="KW-0472">Membrane</keyword>
<keyword evidence="11" id="KW-1185">Reference proteome</keyword>
<evidence type="ECO:0000256" key="2">
    <source>
        <dbReference type="ARBA" id="ARBA00008655"/>
    </source>
</evidence>
<evidence type="ECO:0000313" key="10">
    <source>
        <dbReference type="EMBL" id="TNN22268.1"/>
    </source>
</evidence>
<reference evidence="10 11" key="1">
    <citation type="submission" date="2019-03" db="EMBL/GenBank/DDBJ databases">
        <title>First draft genome of Liparis tanakae, snailfish: a comprehensive survey of snailfish specific genes.</title>
        <authorList>
            <person name="Kim W."/>
            <person name="Song I."/>
            <person name="Jeong J.-H."/>
            <person name="Kim D."/>
            <person name="Kim S."/>
            <person name="Ryu S."/>
            <person name="Song J.Y."/>
            <person name="Lee S.K."/>
        </authorList>
    </citation>
    <scope>NUCLEOTIDE SEQUENCE [LARGE SCALE GENOMIC DNA]</scope>
    <source>
        <tissue evidence="10">Muscle</tissue>
    </source>
</reference>
<comment type="subcellular location">
    <subcellularLocation>
        <location evidence="1">Membrane</location>
    </subcellularLocation>
</comment>
<comment type="similarity">
    <text evidence="2">Belongs to the 1-acyl-sn-glycerol-3-phosphate acyltransferase family.</text>
</comment>
<evidence type="ECO:0000256" key="8">
    <source>
        <dbReference type="ARBA" id="ARBA00023315"/>
    </source>
</evidence>
<dbReference type="PANTHER" id="PTHR23063">
    <property type="entry name" value="PHOSPHOLIPID ACYLTRANSFERASE"/>
    <property type="match status" value="1"/>
</dbReference>
<protein>
    <submittedName>
        <fullName evidence="10">Glycerol-3-phosphate acyltransferase 3</fullName>
    </submittedName>
</protein>
<evidence type="ECO:0000259" key="9">
    <source>
        <dbReference type="Pfam" id="PF01553"/>
    </source>
</evidence>
<keyword evidence="8 10" id="KW-0012">Acyltransferase</keyword>
<gene>
    <name evidence="10" type="primary">gpat3_1</name>
    <name evidence="10" type="ORF">EYF80_067618</name>
</gene>
<dbReference type="Pfam" id="PF01553">
    <property type="entry name" value="Acyltransferase"/>
    <property type="match status" value="1"/>
</dbReference>
<keyword evidence="4" id="KW-0812">Transmembrane</keyword>
<dbReference type="GO" id="GO:0016020">
    <property type="term" value="C:membrane"/>
    <property type="evidence" value="ECO:0007669"/>
    <property type="project" value="UniProtKB-SubCell"/>
</dbReference>
<evidence type="ECO:0000256" key="6">
    <source>
        <dbReference type="ARBA" id="ARBA00023098"/>
    </source>
</evidence>
<comment type="caution">
    <text evidence="10">The sequence shown here is derived from an EMBL/GenBank/DDBJ whole genome shotgun (WGS) entry which is preliminary data.</text>
</comment>
<keyword evidence="6" id="KW-0443">Lipid metabolism</keyword>
<organism evidence="10 11">
    <name type="scientific">Liparis tanakae</name>
    <name type="common">Tanaka's snailfish</name>
    <dbReference type="NCBI Taxonomy" id="230148"/>
    <lineage>
        <taxon>Eukaryota</taxon>
        <taxon>Metazoa</taxon>
        <taxon>Chordata</taxon>
        <taxon>Craniata</taxon>
        <taxon>Vertebrata</taxon>
        <taxon>Euteleostomi</taxon>
        <taxon>Actinopterygii</taxon>
        <taxon>Neopterygii</taxon>
        <taxon>Teleostei</taxon>
        <taxon>Neoteleostei</taxon>
        <taxon>Acanthomorphata</taxon>
        <taxon>Eupercaria</taxon>
        <taxon>Perciformes</taxon>
        <taxon>Cottioidei</taxon>
        <taxon>Cottales</taxon>
        <taxon>Liparidae</taxon>
        <taxon>Liparis</taxon>
    </lineage>
</organism>
<dbReference type="PANTHER" id="PTHR23063:SF10">
    <property type="entry name" value="GLYCEROL-3-PHOSPHATE ACYLTRANSFERASE 3"/>
    <property type="match status" value="1"/>
</dbReference>
<evidence type="ECO:0000256" key="5">
    <source>
        <dbReference type="ARBA" id="ARBA00022989"/>
    </source>
</evidence>
<evidence type="ECO:0000256" key="1">
    <source>
        <dbReference type="ARBA" id="ARBA00004370"/>
    </source>
</evidence>
<evidence type="ECO:0000256" key="4">
    <source>
        <dbReference type="ARBA" id="ARBA00022692"/>
    </source>
</evidence>
<accession>A0A4Z2E0M1</accession>
<dbReference type="GO" id="GO:0004366">
    <property type="term" value="F:glycerol-3-phosphate O-acyltransferase activity"/>
    <property type="evidence" value="ECO:0007669"/>
    <property type="project" value="TreeGrafter"/>
</dbReference>
<keyword evidence="5" id="KW-1133">Transmembrane helix</keyword>